<keyword evidence="9 11" id="KW-0472">Membrane</keyword>
<evidence type="ECO:0000256" key="8">
    <source>
        <dbReference type="ARBA" id="ARBA00023065"/>
    </source>
</evidence>
<dbReference type="InterPro" id="IPR036942">
    <property type="entry name" value="Beta-barrel_TonB_sf"/>
</dbReference>
<evidence type="ECO:0000259" key="13">
    <source>
        <dbReference type="Pfam" id="PF07715"/>
    </source>
</evidence>
<dbReference type="Gene3D" id="2.40.170.20">
    <property type="entry name" value="TonB-dependent receptor, beta-barrel domain"/>
    <property type="match status" value="1"/>
</dbReference>
<dbReference type="InterPro" id="IPR041700">
    <property type="entry name" value="OMP_b-brl_3"/>
</dbReference>
<dbReference type="PANTHER" id="PTHR32552">
    <property type="entry name" value="FERRICHROME IRON RECEPTOR-RELATED"/>
    <property type="match status" value="1"/>
</dbReference>
<dbReference type="GO" id="GO:0009279">
    <property type="term" value="C:cell outer membrane"/>
    <property type="evidence" value="ECO:0007669"/>
    <property type="project" value="UniProtKB-SubCell"/>
</dbReference>
<feature type="chain" id="PRO_5024326315" evidence="12">
    <location>
        <begin position="32"/>
        <end position="1130"/>
    </location>
</feature>
<dbReference type="Pfam" id="PF13715">
    <property type="entry name" value="CarbopepD_reg_2"/>
    <property type="match status" value="1"/>
</dbReference>
<evidence type="ECO:0000256" key="5">
    <source>
        <dbReference type="ARBA" id="ARBA00022692"/>
    </source>
</evidence>
<dbReference type="InterPro" id="IPR039426">
    <property type="entry name" value="TonB-dep_rcpt-like"/>
</dbReference>
<name>A0A5R9L5M0_9BACT</name>
<dbReference type="SUPFAM" id="SSF56935">
    <property type="entry name" value="Porins"/>
    <property type="match status" value="1"/>
</dbReference>
<feature type="signal peptide" evidence="12">
    <location>
        <begin position="1"/>
        <end position="31"/>
    </location>
</feature>
<dbReference type="SUPFAM" id="SSF49464">
    <property type="entry name" value="Carboxypeptidase regulatory domain-like"/>
    <property type="match status" value="1"/>
</dbReference>
<dbReference type="PROSITE" id="PS52016">
    <property type="entry name" value="TONB_DEPENDENT_REC_3"/>
    <property type="match status" value="1"/>
</dbReference>
<evidence type="ECO:0000313" key="15">
    <source>
        <dbReference type="EMBL" id="TLV03872.1"/>
    </source>
</evidence>
<dbReference type="RefSeq" id="WP_138365081.1">
    <property type="nucleotide sequence ID" value="NZ_VCEJ01000002.1"/>
</dbReference>
<dbReference type="Pfam" id="PF07715">
    <property type="entry name" value="Plug"/>
    <property type="match status" value="1"/>
</dbReference>
<evidence type="ECO:0000256" key="11">
    <source>
        <dbReference type="PROSITE-ProRule" id="PRU01360"/>
    </source>
</evidence>
<gene>
    <name evidence="15" type="ORF">FEN17_09845</name>
</gene>
<evidence type="ECO:0000256" key="9">
    <source>
        <dbReference type="ARBA" id="ARBA00023136"/>
    </source>
</evidence>
<keyword evidence="5 11" id="KW-0812">Transmembrane</keyword>
<keyword evidence="16" id="KW-1185">Reference proteome</keyword>
<protein>
    <submittedName>
        <fullName evidence="15">SusC/RagA family TonB-linked outer membrane protein</fullName>
    </submittedName>
</protein>
<keyword evidence="8" id="KW-0406">Ion transport</keyword>
<evidence type="ECO:0000256" key="3">
    <source>
        <dbReference type="ARBA" id="ARBA00022452"/>
    </source>
</evidence>
<dbReference type="Proteomes" id="UP000306402">
    <property type="component" value="Unassembled WGS sequence"/>
</dbReference>
<keyword evidence="2 11" id="KW-0813">Transport</keyword>
<keyword evidence="7" id="KW-0408">Iron</keyword>
<organism evidence="15 16">
    <name type="scientific">Dyadobacter luticola</name>
    <dbReference type="NCBI Taxonomy" id="1979387"/>
    <lineage>
        <taxon>Bacteria</taxon>
        <taxon>Pseudomonadati</taxon>
        <taxon>Bacteroidota</taxon>
        <taxon>Cytophagia</taxon>
        <taxon>Cytophagales</taxon>
        <taxon>Spirosomataceae</taxon>
        <taxon>Dyadobacter</taxon>
    </lineage>
</organism>
<dbReference type="InterPro" id="IPR012910">
    <property type="entry name" value="Plug_dom"/>
</dbReference>
<comment type="subcellular location">
    <subcellularLocation>
        <location evidence="1 11">Cell outer membrane</location>
        <topology evidence="1 11">Multi-pass membrane protein</topology>
    </subcellularLocation>
</comment>
<comment type="caution">
    <text evidence="15">The sequence shown here is derived from an EMBL/GenBank/DDBJ whole genome shotgun (WGS) entry which is preliminary data.</text>
</comment>
<sequence>MKPTFAKPILMMRYGLVALGILAATSEPLLAGPGNGKLPAGKSGMLTNSSEKTAAYKREPLLDVVSRPSAVIEIKGKVVDSKGQVLPGVNIVVKDSQKGTATNGEGTFSISVDAETDVLVFSFIGYISQQLTVGNQKTVTVTLMEDTNVLDEVVVTALGITREKKSLGYATQQITGDVVNQSPATNFVNNLSGKIAGVNISSAGGVGSSSRITIRGESSLSIMSNQPLFIIDGVPVGNDGTSNSGSADYGNSASEINPADIETINVLKGPAAAALYGSRAARGAIVITTKKGSNRKGLGVSFNSYLFVEEVGRLPKFQNDFGQGNNGKYEGSNFGASWSAYPNGDNDDYDESWGPRMNIGTTEAQFDSPTTNGFRGGDVAISNRGDVLRTPWVSQPNNIKDFFTQGKKYYNNLAFTGGNENGDYRLSLTNLNEKGVIPNNDLKRYQVSLNSSYKLTKRLTSSININYVKQNSNNRPDNGYGRNTFMYFFTWMGRNVNINSLKKYWQPGLEGVRQFQYNYGENHNNPFFLQYEDTKGQNKDRIYGNIALEYAFNDHLKLKLRSATDLYNDFRPMRWAVSTVDVESGSFSTTSIKNEERNTDFLLTYTNAIKQGDFGYTVSFGGNRFDNIGHSESTTAPQLLIPGIYTIQNTASPLTGSSSSYKKRINSLYGVVNLNYKDLVYLDVNARNDWSSTLPINSNSYFYPSVGLNTNLKSILNLPKGISSAQLRGSWAQVGNDTGPYSIYNTYGNASPWGNNYALVGPSTLLNANLKPEITSTYEFGAAVGFFNNRLGLDVTYYDISARNQIISLPLVQSSGATQRQINAGKVKNTGVEVMINATPISTPNFKWNFNINWSHNAGKVVALSDEVDKIVQAAPGEDASIQARVGQKMGAIWGPGYQRVPDGPMKGQVIIFNDAYPRPTTEDMYLGNYNPDWIAGFYNQLTYKSFSLNFMFGGQFGGEFISRFFNKAAGAGQLEESALGRSARAPGTEYDNPYYIPGAAQMADGSFQPNNTSTDGTYSQGVYGTNARYFIKKPLDHISEAQLFSSTYFKLRELSLGYALPTKWISGKYIKGARISVTGRNLFLITPKSNRHFDPEVATATAGNGLIPGFENMSTPSTREMGVSLNLNF</sequence>
<dbReference type="InterPro" id="IPR023996">
    <property type="entry name" value="TonB-dep_OMP_SusC/RagA"/>
</dbReference>
<evidence type="ECO:0000256" key="12">
    <source>
        <dbReference type="SAM" id="SignalP"/>
    </source>
</evidence>
<evidence type="ECO:0000256" key="7">
    <source>
        <dbReference type="ARBA" id="ARBA00023004"/>
    </source>
</evidence>
<dbReference type="NCBIfam" id="TIGR04057">
    <property type="entry name" value="SusC_RagA_signa"/>
    <property type="match status" value="1"/>
</dbReference>
<evidence type="ECO:0000256" key="6">
    <source>
        <dbReference type="ARBA" id="ARBA00022729"/>
    </source>
</evidence>
<dbReference type="InterPro" id="IPR023997">
    <property type="entry name" value="TonB-dep_OMP_SusC/RagA_CS"/>
</dbReference>
<dbReference type="NCBIfam" id="TIGR04056">
    <property type="entry name" value="OMP_RagA_SusC"/>
    <property type="match status" value="1"/>
</dbReference>
<feature type="domain" description="Outer membrane protein beta-barrel" evidence="14">
    <location>
        <begin position="767"/>
        <end position="861"/>
    </location>
</feature>
<evidence type="ECO:0000256" key="1">
    <source>
        <dbReference type="ARBA" id="ARBA00004571"/>
    </source>
</evidence>
<dbReference type="InterPro" id="IPR037066">
    <property type="entry name" value="Plug_dom_sf"/>
</dbReference>
<keyword evidence="3 11" id="KW-1134">Transmembrane beta strand</keyword>
<evidence type="ECO:0000259" key="14">
    <source>
        <dbReference type="Pfam" id="PF14905"/>
    </source>
</evidence>
<accession>A0A5R9L5M0</accession>
<evidence type="ECO:0000256" key="4">
    <source>
        <dbReference type="ARBA" id="ARBA00022496"/>
    </source>
</evidence>
<dbReference type="InterPro" id="IPR008969">
    <property type="entry name" value="CarboxyPept-like_regulatory"/>
</dbReference>
<dbReference type="GO" id="GO:0015344">
    <property type="term" value="F:siderophore uptake transmembrane transporter activity"/>
    <property type="evidence" value="ECO:0007669"/>
    <property type="project" value="TreeGrafter"/>
</dbReference>
<keyword evidence="6 12" id="KW-0732">Signal</keyword>
<dbReference type="OrthoDB" id="9768177at2"/>
<keyword evidence="10 11" id="KW-0998">Cell outer membrane</keyword>
<dbReference type="AlphaFoldDB" id="A0A5R9L5M0"/>
<dbReference type="Pfam" id="PF14905">
    <property type="entry name" value="OMP_b-brl_3"/>
    <property type="match status" value="1"/>
</dbReference>
<keyword evidence="4" id="KW-0410">Iron transport</keyword>
<evidence type="ECO:0000313" key="16">
    <source>
        <dbReference type="Proteomes" id="UP000306402"/>
    </source>
</evidence>
<dbReference type="Gene3D" id="2.60.40.1120">
    <property type="entry name" value="Carboxypeptidase-like, regulatory domain"/>
    <property type="match status" value="1"/>
</dbReference>
<evidence type="ECO:0000256" key="2">
    <source>
        <dbReference type="ARBA" id="ARBA00022448"/>
    </source>
</evidence>
<proteinExistence type="inferred from homology"/>
<dbReference type="PANTHER" id="PTHR32552:SF68">
    <property type="entry name" value="FERRICHROME OUTER MEMBRANE TRANSPORTER_PHAGE RECEPTOR"/>
    <property type="match status" value="1"/>
</dbReference>
<feature type="domain" description="TonB-dependent receptor plug" evidence="13">
    <location>
        <begin position="164"/>
        <end position="284"/>
    </location>
</feature>
<reference evidence="15 16" key="1">
    <citation type="submission" date="2019-05" db="EMBL/GenBank/DDBJ databases">
        <authorList>
            <person name="Qu J.-H."/>
        </authorList>
    </citation>
    <scope>NUCLEOTIDE SEQUENCE [LARGE SCALE GENOMIC DNA]</scope>
    <source>
        <strain evidence="15 16">T17</strain>
    </source>
</reference>
<comment type="similarity">
    <text evidence="11">Belongs to the TonB-dependent receptor family.</text>
</comment>
<dbReference type="EMBL" id="VCEJ01000002">
    <property type="protein sequence ID" value="TLV03872.1"/>
    <property type="molecule type" value="Genomic_DNA"/>
</dbReference>
<evidence type="ECO:0000256" key="10">
    <source>
        <dbReference type="ARBA" id="ARBA00023237"/>
    </source>
</evidence>
<dbReference type="Gene3D" id="2.170.130.10">
    <property type="entry name" value="TonB-dependent receptor, plug domain"/>
    <property type="match status" value="1"/>
</dbReference>